<name>A0A330L6U4_9BACT</name>
<proteinExistence type="predicted"/>
<keyword evidence="2" id="KW-1185">Reference proteome</keyword>
<accession>A0A330L6U4</accession>
<protein>
    <submittedName>
        <fullName evidence="1">Uncharacterized protein</fullName>
    </submittedName>
</protein>
<dbReference type="AlphaFoldDB" id="A0A330L6U4"/>
<evidence type="ECO:0000313" key="1">
    <source>
        <dbReference type="EMBL" id="SPP64892.1"/>
    </source>
</evidence>
<evidence type="ECO:0000313" key="2">
    <source>
        <dbReference type="Proteomes" id="UP000248168"/>
    </source>
</evidence>
<organism evidence="1 2">
    <name type="scientific">Nitrospira lenta</name>
    <dbReference type="NCBI Taxonomy" id="1436998"/>
    <lineage>
        <taxon>Bacteria</taxon>
        <taxon>Pseudomonadati</taxon>
        <taxon>Nitrospirota</taxon>
        <taxon>Nitrospiria</taxon>
        <taxon>Nitrospirales</taxon>
        <taxon>Nitrospiraceae</taxon>
        <taxon>Nitrospira</taxon>
    </lineage>
</organism>
<sequence>MTVTKRKGSSLMLRRYLVAIGGWVLLMSIAGVTAPASSYADEPLPAAAASYPTGKVTSVYETTFQIDGRTVGLAPEAVLVDRHGDPLQPAALRVDIDVKYHIQKGTTDKIDWMLLVLPE</sequence>
<dbReference type="Proteomes" id="UP000248168">
    <property type="component" value="Unassembled WGS sequence"/>
</dbReference>
<reference evidence="2" key="1">
    <citation type="submission" date="2018-04" db="EMBL/GenBank/DDBJ databases">
        <authorList>
            <person name="Lucker S."/>
            <person name="Sakoula D."/>
        </authorList>
    </citation>
    <scope>NUCLEOTIDE SEQUENCE [LARGE SCALE GENOMIC DNA]</scope>
</reference>
<dbReference type="InParanoid" id="A0A330L6U4"/>
<gene>
    <name evidence="1" type="ORF">NITLEN_20532</name>
</gene>
<dbReference type="EMBL" id="OUNR01000012">
    <property type="protein sequence ID" value="SPP64892.1"/>
    <property type="molecule type" value="Genomic_DNA"/>
</dbReference>
<dbReference type="OrthoDB" id="9937478at2"/>
<dbReference type="RefSeq" id="WP_146216146.1">
    <property type="nucleotide sequence ID" value="NZ_OUNR01000012.1"/>
</dbReference>